<gene>
    <name evidence="19" type="primary">sdhD</name>
    <name evidence="19" type="ORF">GJ699_04215</name>
</gene>
<dbReference type="EMBL" id="WKJK01000002">
    <property type="protein sequence ID" value="MRW89181.1"/>
    <property type="molecule type" value="Genomic_DNA"/>
</dbReference>
<feature type="transmembrane region" description="Helical" evidence="18">
    <location>
        <begin position="64"/>
        <end position="83"/>
    </location>
</feature>
<dbReference type="AlphaFoldDB" id="A0A6I2KU47"/>
<dbReference type="InterPro" id="IPR014312">
    <property type="entry name" value="Succ_DH_anchor"/>
</dbReference>
<comment type="caution">
    <text evidence="19">The sequence shown here is derived from an EMBL/GenBank/DDBJ whole genome shotgun (WGS) entry which is preliminary data.</text>
</comment>
<dbReference type="InterPro" id="IPR034804">
    <property type="entry name" value="SQR/QFR_C/D"/>
</dbReference>
<dbReference type="GO" id="GO:0009055">
    <property type="term" value="F:electron transfer activity"/>
    <property type="evidence" value="ECO:0007669"/>
    <property type="project" value="TreeGrafter"/>
</dbReference>
<comment type="cofactor">
    <cofactor evidence="17">
        <name>heme</name>
        <dbReference type="ChEBI" id="CHEBI:30413"/>
    </cofactor>
    <text evidence="17">The heme is bound between the two transmembrane subunits.</text>
</comment>
<evidence type="ECO:0000256" key="8">
    <source>
        <dbReference type="ARBA" id="ARBA00022532"/>
    </source>
</evidence>
<dbReference type="Proteomes" id="UP000433309">
    <property type="component" value="Unassembled WGS sequence"/>
</dbReference>
<reference evidence="19 20" key="1">
    <citation type="submission" date="2019-11" db="EMBL/GenBank/DDBJ databases">
        <title>Novel species isolated from a subtropical stream in China.</title>
        <authorList>
            <person name="Lu H."/>
        </authorList>
    </citation>
    <scope>NUCLEOTIDE SEQUENCE [LARGE SCALE GENOMIC DNA]</scope>
    <source>
        <strain evidence="19 20">FT80W</strain>
    </source>
</reference>
<evidence type="ECO:0000256" key="16">
    <source>
        <dbReference type="PIRSR" id="PIRSR000169-1"/>
    </source>
</evidence>
<keyword evidence="11 17" id="KW-0479">Metal-binding</keyword>
<evidence type="ECO:0000256" key="1">
    <source>
        <dbReference type="ARBA" id="ARBA00004050"/>
    </source>
</evidence>
<dbReference type="Gene3D" id="1.20.1300.10">
    <property type="entry name" value="Fumarate reductase/succinate dehydrogenase, transmembrane subunit"/>
    <property type="match status" value="1"/>
</dbReference>
<evidence type="ECO:0000256" key="18">
    <source>
        <dbReference type="SAM" id="Phobius"/>
    </source>
</evidence>
<evidence type="ECO:0000256" key="9">
    <source>
        <dbReference type="ARBA" id="ARBA00022617"/>
    </source>
</evidence>
<proteinExistence type="predicted"/>
<evidence type="ECO:0000313" key="19">
    <source>
        <dbReference type="EMBL" id="MRW89181.1"/>
    </source>
</evidence>
<accession>A0A6I2KU47</accession>
<keyword evidence="20" id="KW-1185">Reference proteome</keyword>
<feature type="binding site" evidence="16">
    <location>
        <position position="91"/>
    </location>
    <ligand>
        <name>a ubiquinone</name>
        <dbReference type="ChEBI" id="CHEBI:16389"/>
    </ligand>
</feature>
<evidence type="ECO:0000256" key="5">
    <source>
        <dbReference type="ARBA" id="ARBA00022448"/>
    </source>
</evidence>
<keyword evidence="15 18" id="KW-0472">Membrane</keyword>
<organism evidence="19 20">
    <name type="scientific">Duganella guangzhouensis</name>
    <dbReference type="NCBI Taxonomy" id="2666084"/>
    <lineage>
        <taxon>Bacteria</taxon>
        <taxon>Pseudomonadati</taxon>
        <taxon>Pseudomonadota</taxon>
        <taxon>Betaproteobacteria</taxon>
        <taxon>Burkholderiales</taxon>
        <taxon>Oxalobacteraceae</taxon>
        <taxon>Telluria group</taxon>
        <taxon>Duganella</taxon>
    </lineage>
</organism>
<dbReference type="PIRSF" id="PIRSF000169">
    <property type="entry name" value="SDH_D"/>
    <property type="match status" value="1"/>
</dbReference>
<dbReference type="GO" id="GO:0005886">
    <property type="term" value="C:plasma membrane"/>
    <property type="evidence" value="ECO:0007669"/>
    <property type="project" value="UniProtKB-SubCell"/>
</dbReference>
<keyword evidence="12" id="KW-0249">Electron transport</keyword>
<evidence type="ECO:0000313" key="20">
    <source>
        <dbReference type="Proteomes" id="UP000433309"/>
    </source>
</evidence>
<dbReference type="CDD" id="cd03494">
    <property type="entry name" value="SQR_TypeC_SdhD"/>
    <property type="match status" value="1"/>
</dbReference>
<comment type="pathway">
    <text evidence="3">Carbohydrate metabolism; tricarboxylic acid cycle.</text>
</comment>
<evidence type="ECO:0000256" key="12">
    <source>
        <dbReference type="ARBA" id="ARBA00022982"/>
    </source>
</evidence>
<dbReference type="NCBIfam" id="TIGR02968">
    <property type="entry name" value="succ_dehyd_anc"/>
    <property type="match status" value="1"/>
</dbReference>
<dbReference type="InterPro" id="IPR000701">
    <property type="entry name" value="SuccDH_FuR_B_TM-su"/>
</dbReference>
<dbReference type="UniPathway" id="UPA00223"/>
<comment type="function">
    <text evidence="1">Membrane-anchoring subunit of succinate dehydrogenase (SDH).</text>
</comment>
<dbReference type="SUPFAM" id="SSF81343">
    <property type="entry name" value="Fumarate reductase respiratory complex transmembrane subunits"/>
    <property type="match status" value="1"/>
</dbReference>
<evidence type="ECO:0000256" key="2">
    <source>
        <dbReference type="ARBA" id="ARBA00004429"/>
    </source>
</evidence>
<keyword evidence="7" id="KW-0997">Cell inner membrane</keyword>
<protein>
    <recommendedName>
        <fullName evidence="4">Succinate dehydrogenase hydrophobic membrane anchor subunit</fullName>
    </recommendedName>
</protein>
<evidence type="ECO:0000256" key="10">
    <source>
        <dbReference type="ARBA" id="ARBA00022692"/>
    </source>
</evidence>
<evidence type="ECO:0000256" key="15">
    <source>
        <dbReference type="ARBA" id="ARBA00023136"/>
    </source>
</evidence>
<dbReference type="RefSeq" id="WP_154373426.1">
    <property type="nucleotide sequence ID" value="NZ_WKJK01000002.1"/>
</dbReference>
<evidence type="ECO:0000256" key="7">
    <source>
        <dbReference type="ARBA" id="ARBA00022519"/>
    </source>
</evidence>
<evidence type="ECO:0000256" key="4">
    <source>
        <dbReference type="ARBA" id="ARBA00019425"/>
    </source>
</evidence>
<evidence type="ECO:0000256" key="3">
    <source>
        <dbReference type="ARBA" id="ARBA00005163"/>
    </source>
</evidence>
<dbReference type="GO" id="GO:0006099">
    <property type="term" value="P:tricarboxylic acid cycle"/>
    <property type="evidence" value="ECO:0007669"/>
    <property type="project" value="UniProtKB-UniPathway"/>
</dbReference>
<keyword evidence="8" id="KW-0816">Tricarboxylic acid cycle</keyword>
<dbReference type="Pfam" id="PF01127">
    <property type="entry name" value="Sdh_cyt"/>
    <property type="match status" value="1"/>
</dbReference>
<keyword evidence="13 18" id="KW-1133">Transmembrane helix</keyword>
<dbReference type="PANTHER" id="PTHR38689">
    <property type="entry name" value="SUCCINATE DEHYDROGENASE HYDROPHOBIC MEMBRANE ANCHOR SUBUNIT"/>
    <property type="match status" value="1"/>
</dbReference>
<dbReference type="GO" id="GO:0046872">
    <property type="term" value="F:metal ion binding"/>
    <property type="evidence" value="ECO:0007669"/>
    <property type="project" value="UniProtKB-KW"/>
</dbReference>
<evidence type="ECO:0000256" key="13">
    <source>
        <dbReference type="ARBA" id="ARBA00022989"/>
    </source>
</evidence>
<evidence type="ECO:0000256" key="6">
    <source>
        <dbReference type="ARBA" id="ARBA00022475"/>
    </source>
</evidence>
<evidence type="ECO:0000256" key="14">
    <source>
        <dbReference type="ARBA" id="ARBA00023004"/>
    </source>
</evidence>
<dbReference type="PANTHER" id="PTHR38689:SF1">
    <property type="entry name" value="SUCCINATE DEHYDROGENASE HYDROPHOBIC MEMBRANE ANCHOR SUBUNIT"/>
    <property type="match status" value="1"/>
</dbReference>
<feature type="binding site" description="axial binding residue" evidence="17">
    <location>
        <position position="79"/>
    </location>
    <ligand>
        <name>heme</name>
        <dbReference type="ChEBI" id="CHEBI:30413"/>
        <note>ligand shared with second transmembrane subunit</note>
    </ligand>
    <ligandPart>
        <name>Fe</name>
        <dbReference type="ChEBI" id="CHEBI:18248"/>
    </ligandPart>
</feature>
<sequence length="123" mass="13936">MSINDNGIGPKRRVVGAHYGVKDWLAQRVTAVLMVLYTATLLISFLTGQNFTYEGWAGLFAQQWFKLITAVTLIGLFYHAWVGMRDVWMDYVRAVGLRLVLQIATIAWLIGCAVWSIQIIWSV</sequence>
<feature type="transmembrane region" description="Helical" evidence="18">
    <location>
        <begin position="95"/>
        <end position="121"/>
    </location>
</feature>
<evidence type="ECO:0000256" key="11">
    <source>
        <dbReference type="ARBA" id="ARBA00022723"/>
    </source>
</evidence>
<comment type="subcellular location">
    <subcellularLocation>
        <location evidence="2">Cell inner membrane</location>
        <topology evidence="2">Multi-pass membrane protein</topology>
    </subcellularLocation>
</comment>
<keyword evidence="6" id="KW-1003">Cell membrane</keyword>
<keyword evidence="9 17" id="KW-0349">Heme</keyword>
<evidence type="ECO:0000256" key="17">
    <source>
        <dbReference type="PIRSR" id="PIRSR000169-2"/>
    </source>
</evidence>
<name>A0A6I2KU47_9BURK</name>
<dbReference type="GO" id="GO:0017004">
    <property type="term" value="P:cytochrome complex assembly"/>
    <property type="evidence" value="ECO:0007669"/>
    <property type="project" value="TreeGrafter"/>
</dbReference>
<dbReference type="GO" id="GO:0020037">
    <property type="term" value="F:heme binding"/>
    <property type="evidence" value="ECO:0007669"/>
    <property type="project" value="InterPro"/>
</dbReference>
<feature type="transmembrane region" description="Helical" evidence="18">
    <location>
        <begin position="31"/>
        <end position="52"/>
    </location>
</feature>
<keyword evidence="14 17" id="KW-0408">Iron</keyword>
<keyword evidence="5" id="KW-0813">Transport</keyword>
<keyword evidence="10 18" id="KW-0812">Transmembrane</keyword>